<keyword evidence="3" id="KW-1185">Reference proteome</keyword>
<dbReference type="SUPFAM" id="SSF51658">
    <property type="entry name" value="Xylose isomerase-like"/>
    <property type="match status" value="1"/>
</dbReference>
<reference evidence="2 3" key="1">
    <citation type="journal article" date="2017" name="G3 (Bethesda)">
        <title>First Draft Genome Sequence of the Pathogenic Fungus Lomentospora prolificans (Formerly Scedosporium prolificans).</title>
        <authorList>
            <person name="Luo R."/>
            <person name="Zimin A."/>
            <person name="Workman R."/>
            <person name="Fan Y."/>
            <person name="Pertea G."/>
            <person name="Grossman N."/>
            <person name="Wear M.P."/>
            <person name="Jia B."/>
            <person name="Miller H."/>
            <person name="Casadevall A."/>
            <person name="Timp W."/>
            <person name="Zhang S.X."/>
            <person name="Salzberg S.L."/>
        </authorList>
    </citation>
    <scope>NUCLEOTIDE SEQUENCE [LARGE SCALE GENOMIC DNA]</scope>
    <source>
        <strain evidence="2 3">JHH-5317</strain>
    </source>
</reference>
<feature type="domain" description="Xylose isomerase-like TIM barrel" evidence="1">
    <location>
        <begin position="27"/>
        <end position="329"/>
    </location>
</feature>
<dbReference type="InterPro" id="IPR050312">
    <property type="entry name" value="IolE/XylAMocC-like"/>
</dbReference>
<dbReference type="EMBL" id="NLAX01000002">
    <property type="protein sequence ID" value="PKS13040.1"/>
    <property type="molecule type" value="Genomic_DNA"/>
</dbReference>
<dbReference type="InterPro" id="IPR013022">
    <property type="entry name" value="Xyl_isomerase-like_TIM-brl"/>
</dbReference>
<dbReference type="Gene3D" id="3.20.20.150">
    <property type="entry name" value="Divalent-metal-dependent TIM barrel enzymes"/>
    <property type="match status" value="1"/>
</dbReference>
<evidence type="ECO:0000259" key="1">
    <source>
        <dbReference type="Pfam" id="PF01261"/>
    </source>
</evidence>
<proteinExistence type="predicted"/>
<dbReference type="VEuPathDB" id="FungiDB:jhhlp_000381"/>
<dbReference type="PANTHER" id="PTHR12110">
    <property type="entry name" value="HYDROXYPYRUVATE ISOMERASE"/>
    <property type="match status" value="1"/>
</dbReference>
<accession>A0A2N3NKT2</accession>
<sequence>MTQYRPALLSASLGRAWLHDFDEKAIQAAKAGFEGIEIFYEDIDYLARKLSSTETPNNDQILDAARHIRATLDRLNLTVLGLQPFLFYEGLLDREEHTRLIEKIKLWFKIAKLLRTDTIQIPANFLPADKLTEDMDVIADDLRELADLGLKEDPPVRFAYEALCWSTHVDTWEKSYEIALQVDKPNFGLCLDTFNIAGRVWADPASPTGKTPNADEDLKASLERLAKIDLSKVFYIQVVDAERMGAPLVEGHPFYVEGNPPRMNWSRNARTFMYETERGAYLPVEDVARVLIHELGYTGFVSMELFSRTMSEEGENVPAEHAQRGIKAWKKLVERLELNSKF</sequence>
<dbReference type="InterPro" id="IPR036237">
    <property type="entry name" value="Xyl_isomerase-like_sf"/>
</dbReference>
<dbReference type="STRING" id="41688.A0A2N3NKT2"/>
<gene>
    <name evidence="2" type="ORF">jhhlp_000381</name>
</gene>
<evidence type="ECO:0000313" key="3">
    <source>
        <dbReference type="Proteomes" id="UP000233524"/>
    </source>
</evidence>
<evidence type="ECO:0000313" key="2">
    <source>
        <dbReference type="EMBL" id="PKS13040.1"/>
    </source>
</evidence>
<dbReference type="AlphaFoldDB" id="A0A2N3NKT2"/>
<dbReference type="Pfam" id="PF01261">
    <property type="entry name" value="AP_endonuc_2"/>
    <property type="match status" value="1"/>
</dbReference>
<dbReference type="InParanoid" id="A0A2N3NKT2"/>
<name>A0A2N3NKT2_9PEZI</name>
<comment type="caution">
    <text evidence="2">The sequence shown here is derived from an EMBL/GenBank/DDBJ whole genome shotgun (WGS) entry which is preliminary data.</text>
</comment>
<dbReference type="Proteomes" id="UP000233524">
    <property type="component" value="Unassembled WGS sequence"/>
</dbReference>
<dbReference type="OrthoDB" id="5360893at2759"/>
<protein>
    <recommendedName>
        <fullName evidence="1">Xylose isomerase-like TIM barrel domain-containing protein</fullName>
    </recommendedName>
</protein>
<organism evidence="2 3">
    <name type="scientific">Lomentospora prolificans</name>
    <dbReference type="NCBI Taxonomy" id="41688"/>
    <lineage>
        <taxon>Eukaryota</taxon>
        <taxon>Fungi</taxon>
        <taxon>Dikarya</taxon>
        <taxon>Ascomycota</taxon>
        <taxon>Pezizomycotina</taxon>
        <taxon>Sordariomycetes</taxon>
        <taxon>Hypocreomycetidae</taxon>
        <taxon>Microascales</taxon>
        <taxon>Microascaceae</taxon>
        <taxon>Lomentospora</taxon>
    </lineage>
</organism>
<dbReference type="PANTHER" id="PTHR12110:SF57">
    <property type="entry name" value="DIOXYGENASE, PUTATIVE-RELATED"/>
    <property type="match status" value="1"/>
</dbReference>